<evidence type="ECO:0000313" key="3">
    <source>
        <dbReference type="Proteomes" id="UP000244929"/>
    </source>
</evidence>
<proteinExistence type="predicted"/>
<evidence type="ECO:0000313" key="2">
    <source>
        <dbReference type="EMBL" id="AWH86341.1"/>
    </source>
</evidence>
<keyword evidence="3" id="KW-1185">Reference proteome</keyword>
<dbReference type="AlphaFoldDB" id="A0A2S1R1C4"/>
<keyword evidence="1" id="KW-0472">Membrane</keyword>
<sequence length="71" mass="8350">MDTQVWDALIIIVIYFMFLYISPVPFGLPYQEMRFYEFFGHPEGCIGVRIDFAYQKCFGGFIKIDRTALIP</sequence>
<evidence type="ECO:0000256" key="1">
    <source>
        <dbReference type="SAM" id="Phobius"/>
    </source>
</evidence>
<reference evidence="2 3" key="1">
    <citation type="submission" date="2018-04" db="EMBL/GenBank/DDBJ databases">
        <title>Genome sequencing of Flavobacterium sp. HYN0059.</title>
        <authorList>
            <person name="Yi H."/>
            <person name="Baek C."/>
        </authorList>
    </citation>
    <scope>NUCLEOTIDE SEQUENCE [LARGE SCALE GENOMIC DNA]</scope>
    <source>
        <strain evidence="2 3">HYN0059</strain>
    </source>
</reference>
<dbReference type="EMBL" id="CP029186">
    <property type="protein sequence ID" value="AWH86341.1"/>
    <property type="molecule type" value="Genomic_DNA"/>
</dbReference>
<dbReference type="Proteomes" id="UP000244929">
    <property type="component" value="Chromosome"/>
</dbReference>
<protein>
    <submittedName>
        <fullName evidence="2">Uncharacterized protein</fullName>
    </submittedName>
</protein>
<keyword evidence="1" id="KW-0812">Transmembrane</keyword>
<accession>A0A2S1R1C4</accession>
<dbReference type="KEGG" id="falb:HYN59_15040"/>
<gene>
    <name evidence="2" type="ORF">HYN59_15040</name>
</gene>
<name>A0A2S1R1C4_9FLAO</name>
<keyword evidence="1" id="KW-1133">Transmembrane helix</keyword>
<organism evidence="2 3">
    <name type="scientific">Flavobacterium album</name>
    <dbReference type="NCBI Taxonomy" id="2175091"/>
    <lineage>
        <taxon>Bacteria</taxon>
        <taxon>Pseudomonadati</taxon>
        <taxon>Bacteroidota</taxon>
        <taxon>Flavobacteriia</taxon>
        <taxon>Flavobacteriales</taxon>
        <taxon>Flavobacteriaceae</taxon>
        <taxon>Flavobacterium</taxon>
    </lineage>
</organism>
<feature type="transmembrane region" description="Helical" evidence="1">
    <location>
        <begin position="6"/>
        <end position="28"/>
    </location>
</feature>